<gene>
    <name evidence="1" type="ORF">GCM10011374_38920</name>
</gene>
<name>A0A917H7U8_9MICC</name>
<evidence type="ECO:0000313" key="2">
    <source>
        <dbReference type="Proteomes" id="UP000638848"/>
    </source>
</evidence>
<keyword evidence="2" id="KW-1185">Reference proteome</keyword>
<proteinExistence type="predicted"/>
<protein>
    <submittedName>
        <fullName evidence="1">Uncharacterized protein</fullName>
    </submittedName>
</protein>
<comment type="caution">
    <text evidence="1">The sequence shown here is derived from an EMBL/GenBank/DDBJ whole genome shotgun (WGS) entry which is preliminary data.</text>
</comment>
<reference evidence="1" key="1">
    <citation type="journal article" date="2014" name="Int. J. Syst. Evol. Microbiol.">
        <title>Complete genome sequence of Corynebacterium casei LMG S-19264T (=DSM 44701T), isolated from a smear-ripened cheese.</title>
        <authorList>
            <consortium name="US DOE Joint Genome Institute (JGI-PGF)"/>
            <person name="Walter F."/>
            <person name="Albersmeier A."/>
            <person name="Kalinowski J."/>
            <person name="Ruckert C."/>
        </authorList>
    </citation>
    <scope>NUCLEOTIDE SEQUENCE</scope>
    <source>
        <strain evidence="1">CGMCC 1.12187</strain>
    </source>
</reference>
<dbReference type="EMBL" id="BMEQ01000039">
    <property type="protein sequence ID" value="GGG70563.1"/>
    <property type="molecule type" value="Genomic_DNA"/>
</dbReference>
<accession>A0A917H7U8</accession>
<sequence>MPRLQEPGIATGWVAGDGTASFHRLARVAREAVAAFRSPPAPGL</sequence>
<dbReference type="Proteomes" id="UP000638848">
    <property type="component" value="Unassembled WGS sequence"/>
</dbReference>
<reference evidence="1" key="2">
    <citation type="submission" date="2020-09" db="EMBL/GenBank/DDBJ databases">
        <authorList>
            <person name="Sun Q."/>
            <person name="Zhou Y."/>
        </authorList>
    </citation>
    <scope>NUCLEOTIDE SEQUENCE</scope>
    <source>
        <strain evidence="1">CGMCC 1.12187</strain>
    </source>
</reference>
<organism evidence="1 2">
    <name type="scientific">Kocuria dechangensis</name>
    <dbReference type="NCBI Taxonomy" id="1176249"/>
    <lineage>
        <taxon>Bacteria</taxon>
        <taxon>Bacillati</taxon>
        <taxon>Actinomycetota</taxon>
        <taxon>Actinomycetes</taxon>
        <taxon>Micrococcales</taxon>
        <taxon>Micrococcaceae</taxon>
        <taxon>Kocuria</taxon>
    </lineage>
</organism>
<dbReference type="AlphaFoldDB" id="A0A917H7U8"/>
<evidence type="ECO:0000313" key="1">
    <source>
        <dbReference type="EMBL" id="GGG70563.1"/>
    </source>
</evidence>